<dbReference type="InterPro" id="IPR027417">
    <property type="entry name" value="P-loop_NTPase"/>
</dbReference>
<dbReference type="RefSeq" id="XP_055897464.1">
    <property type="nucleotide sequence ID" value="XM_056041489.1"/>
</dbReference>
<dbReference type="Proteomes" id="UP001165740">
    <property type="component" value="Chromosome 9"/>
</dbReference>
<feature type="region of interest" description="Disordered" evidence="1">
    <location>
        <begin position="1797"/>
        <end position="1826"/>
    </location>
</feature>
<dbReference type="Pfam" id="PF13181">
    <property type="entry name" value="TPR_8"/>
    <property type="match status" value="1"/>
</dbReference>
<feature type="region of interest" description="Disordered" evidence="1">
    <location>
        <begin position="1520"/>
        <end position="1556"/>
    </location>
</feature>
<dbReference type="GeneID" id="106052525"/>
<feature type="region of interest" description="Disordered" evidence="1">
    <location>
        <begin position="1655"/>
        <end position="1676"/>
    </location>
</feature>
<feature type="compositionally biased region" description="Low complexity" evidence="1">
    <location>
        <begin position="155"/>
        <end position="172"/>
    </location>
</feature>
<reference evidence="3" key="1">
    <citation type="submission" date="2025-08" db="UniProtKB">
        <authorList>
            <consortium name="RefSeq"/>
        </authorList>
    </citation>
    <scope>IDENTIFICATION</scope>
</reference>
<name>A0A9W3BDG6_BIOGL</name>
<evidence type="ECO:0000256" key="1">
    <source>
        <dbReference type="SAM" id="MobiDB-lite"/>
    </source>
</evidence>
<feature type="compositionally biased region" description="Polar residues" evidence="1">
    <location>
        <begin position="255"/>
        <end position="304"/>
    </location>
</feature>
<proteinExistence type="predicted"/>
<feature type="compositionally biased region" description="Polar residues" evidence="1">
    <location>
        <begin position="1531"/>
        <end position="1544"/>
    </location>
</feature>
<feature type="compositionally biased region" description="Basic and acidic residues" evidence="1">
    <location>
        <begin position="1814"/>
        <end position="1826"/>
    </location>
</feature>
<accession>A0A9W3BDG6</accession>
<keyword evidence="2" id="KW-1185">Reference proteome</keyword>
<feature type="region of interest" description="Disordered" evidence="1">
    <location>
        <begin position="252"/>
        <end position="304"/>
    </location>
</feature>
<evidence type="ECO:0000313" key="2">
    <source>
        <dbReference type="Proteomes" id="UP001165740"/>
    </source>
</evidence>
<gene>
    <name evidence="3" type="primary">LOC106052525</name>
</gene>
<dbReference type="SMART" id="SM00028">
    <property type="entry name" value="TPR"/>
    <property type="match status" value="2"/>
</dbReference>
<feature type="region of interest" description="Disordered" evidence="1">
    <location>
        <begin position="1693"/>
        <end position="1750"/>
    </location>
</feature>
<evidence type="ECO:0000313" key="3">
    <source>
        <dbReference type="RefSeq" id="XP_055897464.1"/>
    </source>
</evidence>
<feature type="compositionally biased region" description="Polar residues" evidence="1">
    <location>
        <begin position="131"/>
        <end position="154"/>
    </location>
</feature>
<protein>
    <submittedName>
        <fullName evidence="3">Uncharacterized protein LOC106052525 isoform X2</fullName>
    </submittedName>
</protein>
<feature type="region of interest" description="Disordered" evidence="1">
    <location>
        <begin position="127"/>
        <end position="172"/>
    </location>
</feature>
<dbReference type="SUPFAM" id="SSF52540">
    <property type="entry name" value="P-loop containing nucleoside triphosphate hydrolases"/>
    <property type="match status" value="1"/>
</dbReference>
<sequence>MDHNIYYNGGRHPTGNQQNQPPNEIYETTMPPLSDDYGQFQTSNSTPNLGSNVTAHRIVNHRASTTDYENAMPPLSDDYAQIQTSVSTPNLGSNIPGNRIVSHRPSTTGFLYDMYNPGPQHFYHPGLRPSTAENTTAPRFHQTDPSVASDNVFMSNTDSSNPVSPSSSGSDFVGLSSDARFTTPSYTFLTSTGNGVSADSVYHHGTAPLFYLDSAGTGHNSLLTNGTFGYTAMDSILPPPLHCPIMMLKTPEIQPRSNPSTNIESPTQHSVVNPNVSTSNRQQNFPGQSGNTQTSPSHQMNTQSYQHPEANIRQVEKSKLKSLLLSGNLVQVSGPPMAGKSTLVRQAVNEKKMELQGAIMQHHLNCKKLYSLENLMSTIVEKLCQQSVPSCQLDEEMTISRMHSQLCKHNNYQHVLVFHKCESFMLQHNGHQFSDFLSRMVIEFKRLSLNATVIFTTYKKFSPKGFGMETLEIDTLSDFWDVISILNFYAPHMEVLNYAHICVKHLCLPEAIRLVAETFIASEDFRVPAEELEKKIFNDEDFLSSVFDCRLNEVPEWIPQNILMSIIHFSHSLDSSFTLEHLQKVSADKNPYEWQKIIQYLKNNYIIRCLPGVNRMAVHPLVVNYCKNSVSDGRMVLSGHWFDNSCNRYTNFLCRILVNTEANMRMQGRKGLVYGGLIQEWPNVRYLIHRALHCNENTYEAFLKVSISANGLIMRCFAKEAKEFYRSLFTSASSYGTPVERAVLEALFGNALSMASGISKGMEYNQADQHLTSAISKLYREGPSYFLVWALDRKGIVLHRLGKYQESIKCFGQARTLLSRLNKHALGEMFHVSDLQVEEERITQEIHQTIPIIFTGNNQLARERLNKLLEHINNRCENHPELSTLLNLIGLTEQRGNNDLDSAIKWYRLSYNERMYLSKVNPENLLVVLNNIAMILLEKGELEQCIKYLTQALDIRRECGWRHYHTALTLTHLSEVYMKCDNFPAAYKKALEADKILKVTAKEHDMRLRVNFTLAHIRVVLRQRMEPESAREDALTESHLCLCHENLNFPNMGFQEQSENVPDFGALMTDCMDYNRPAPAVRPVSGNAPGYHQQGCPQACPTQHNIRREGTPIFPTLSMSTVEIEPRDLNMTAVDFLDYGITLSHDGGTLSDDGHKNFLASHTHAMLLSWGDTEKLTEHKTAIVQYVKDNPTIETAVFNSPVALHSRYEFLRNQAPLYYYIRDTPIEGLNLSLFLNMMVKSCYVCAYVKNIFTEEMWMREARHLVFARRERERFLQEMDQMRLGPFFSDTSYHEVNSNFTGAADVSFLSHTATNRNNKVADGSPCNAVIEPNFPEIQLSSHTLLDLMYPESVRSDIDNYETYQSAENNLSQPVESPKIIQEQKNLLEKFARPGQKSQDSLMGAIGGLNIPHSNIDLNLETNDSRQKKEPLRTKFISNYREPVEQSENESVIFKNDHFENQNKHLLDQHRQYLDQHRQHLDHTGQSVGLQGHSDNQQRHFVDQSRHSMLKNSVYSESFNKISSPMSHQSSSLQMTYSRSKPQNIMPSPPAEPHPTSLSQYLKTAWPSDTKSNKCETGSENLSKGNSLSKTTFLDQYIKDMLDPSFSHQSEMGPPTPFSHSNDHFSITNSNKCSLPNAVKSGTDVSTLLYEYGKTSTFDSQDGQRSMTESGFSGSAFGMSDDDLHQNALCGNSHNSCSTSPITHESGYSSQGAKPKTNSKLYAGPKKQDCPLISPPKRQWSSDTISSRLHREPLEDSENISLDARDFDEESWCDTIITGQCSGDNFITVLPAQPCLSSQLNQPDRSLSAKDLFGGEGKHSSESSSSDK</sequence>
<organism evidence="2 3">
    <name type="scientific">Biomphalaria glabrata</name>
    <name type="common">Bloodfluke planorb</name>
    <name type="synonym">Freshwater snail</name>
    <dbReference type="NCBI Taxonomy" id="6526"/>
    <lineage>
        <taxon>Eukaryota</taxon>
        <taxon>Metazoa</taxon>
        <taxon>Spiralia</taxon>
        <taxon>Lophotrochozoa</taxon>
        <taxon>Mollusca</taxon>
        <taxon>Gastropoda</taxon>
        <taxon>Heterobranchia</taxon>
        <taxon>Euthyneura</taxon>
        <taxon>Panpulmonata</taxon>
        <taxon>Hygrophila</taxon>
        <taxon>Lymnaeoidea</taxon>
        <taxon>Planorbidae</taxon>
        <taxon>Biomphalaria</taxon>
    </lineage>
</organism>
<feature type="region of interest" description="Disordered" evidence="1">
    <location>
        <begin position="1"/>
        <end position="22"/>
    </location>
</feature>
<feature type="compositionally biased region" description="Polar residues" evidence="1">
    <location>
        <begin position="1693"/>
        <end position="1718"/>
    </location>
</feature>
<dbReference type="InterPro" id="IPR019734">
    <property type="entry name" value="TPR_rpt"/>
</dbReference>
<dbReference type="SUPFAM" id="SSF48452">
    <property type="entry name" value="TPR-like"/>
    <property type="match status" value="1"/>
</dbReference>
<feature type="compositionally biased region" description="Polar residues" evidence="1">
    <location>
        <begin position="1655"/>
        <end position="1671"/>
    </location>
</feature>
<dbReference type="Gene3D" id="3.40.50.300">
    <property type="entry name" value="P-loop containing nucleotide triphosphate hydrolases"/>
    <property type="match status" value="1"/>
</dbReference>
<dbReference type="InterPro" id="IPR011990">
    <property type="entry name" value="TPR-like_helical_dom_sf"/>
</dbReference>
<dbReference type="Gene3D" id="1.25.40.10">
    <property type="entry name" value="Tetratricopeptide repeat domain"/>
    <property type="match status" value="1"/>
</dbReference>
<feature type="compositionally biased region" description="Low complexity" evidence="1">
    <location>
        <begin position="1521"/>
        <end position="1530"/>
    </location>
</feature>